<comment type="caution">
    <text evidence="1">The sequence shown here is derived from an EMBL/GenBank/DDBJ whole genome shotgun (WGS) entry which is preliminary data.</text>
</comment>
<proteinExistence type="predicted"/>
<protein>
    <submittedName>
        <fullName evidence="1">Uncharacterized protein</fullName>
    </submittedName>
</protein>
<dbReference type="EMBL" id="CAUYUJ010014802">
    <property type="protein sequence ID" value="CAK0846171.1"/>
    <property type="molecule type" value="Genomic_DNA"/>
</dbReference>
<dbReference type="Proteomes" id="UP001189429">
    <property type="component" value="Unassembled WGS sequence"/>
</dbReference>
<evidence type="ECO:0000313" key="1">
    <source>
        <dbReference type="EMBL" id="CAK0846171.1"/>
    </source>
</evidence>
<name>A0ABN9TJM6_9DINO</name>
<accession>A0ABN9TJM6</accession>
<keyword evidence="2" id="KW-1185">Reference proteome</keyword>
<feature type="non-terminal residue" evidence="1">
    <location>
        <position position="1"/>
    </location>
</feature>
<reference evidence="1" key="1">
    <citation type="submission" date="2023-10" db="EMBL/GenBank/DDBJ databases">
        <authorList>
            <person name="Chen Y."/>
            <person name="Shah S."/>
            <person name="Dougan E. K."/>
            <person name="Thang M."/>
            <person name="Chan C."/>
        </authorList>
    </citation>
    <scope>NUCLEOTIDE SEQUENCE [LARGE SCALE GENOMIC DNA]</scope>
</reference>
<gene>
    <name evidence="1" type="ORF">PCOR1329_LOCUS39748</name>
</gene>
<evidence type="ECO:0000313" key="2">
    <source>
        <dbReference type="Proteomes" id="UP001189429"/>
    </source>
</evidence>
<sequence>DAPGCWRRGDFGECLLRVRVKDDPWACYRGLVPVWARTAAWVHCCGGSGRLAAKVMLAPCPEMQCCSVRPLSADFKRSAVMLLWDGSSGALPAWLTCESAPDDRWRRLRQALEGHTAGDRAGDAAIELAQELLATVAGPEGQATLARFRGAYHDWGLGPTPEFCLAGYAAALYAVGAAAPGLQREWNRLLLQQLLNVGYWQSSEMLPLAWVLDMSGWPLSAAEVVNFALTGALGTTQRRGVPGAALATAPPGPEHELGAARPERGFGAQLRHRDGAGGAAICGREGRRSVDSRFEVFGRFRWFSAVS</sequence>
<organism evidence="1 2">
    <name type="scientific">Prorocentrum cordatum</name>
    <dbReference type="NCBI Taxonomy" id="2364126"/>
    <lineage>
        <taxon>Eukaryota</taxon>
        <taxon>Sar</taxon>
        <taxon>Alveolata</taxon>
        <taxon>Dinophyceae</taxon>
        <taxon>Prorocentrales</taxon>
        <taxon>Prorocentraceae</taxon>
        <taxon>Prorocentrum</taxon>
    </lineage>
</organism>